<reference evidence="2 3" key="1">
    <citation type="journal article" date="2016" name="Nat. Commun.">
        <title>Thousands of microbial genomes shed light on interconnected biogeochemical processes in an aquifer system.</title>
        <authorList>
            <person name="Anantharaman K."/>
            <person name="Brown C.T."/>
            <person name="Hug L.A."/>
            <person name="Sharon I."/>
            <person name="Castelle C.J."/>
            <person name="Probst A.J."/>
            <person name="Thomas B.C."/>
            <person name="Singh A."/>
            <person name="Wilkins M.J."/>
            <person name="Karaoz U."/>
            <person name="Brodie E.L."/>
            <person name="Williams K.H."/>
            <person name="Hubbard S.S."/>
            <person name="Banfield J.F."/>
        </authorList>
    </citation>
    <scope>NUCLEOTIDE SEQUENCE [LARGE SCALE GENOMIC DNA]</scope>
</reference>
<dbReference type="PIRSF" id="PIRSF006661">
    <property type="entry name" value="PP-lp_UCP006661"/>
    <property type="match status" value="1"/>
</dbReference>
<evidence type="ECO:0000313" key="3">
    <source>
        <dbReference type="Proteomes" id="UP000178735"/>
    </source>
</evidence>
<dbReference type="EMBL" id="MGFH01000250">
    <property type="protein sequence ID" value="OGM00814.1"/>
    <property type="molecule type" value="Genomic_DNA"/>
</dbReference>
<dbReference type="STRING" id="1817813.A2008_11900"/>
<dbReference type="SUPFAM" id="SSF52402">
    <property type="entry name" value="Adenine nucleotide alpha hydrolases-like"/>
    <property type="match status" value="1"/>
</dbReference>
<name>A0A1F7WDB4_9BACT</name>
<dbReference type="PANTHER" id="PTHR43169">
    <property type="entry name" value="EXSB FAMILY PROTEIN"/>
    <property type="match status" value="1"/>
</dbReference>
<gene>
    <name evidence="2" type="ORF">A2008_11900</name>
</gene>
<dbReference type="InterPro" id="IPR014729">
    <property type="entry name" value="Rossmann-like_a/b/a_fold"/>
</dbReference>
<dbReference type="Gene3D" id="3.40.50.620">
    <property type="entry name" value="HUPs"/>
    <property type="match status" value="1"/>
</dbReference>
<dbReference type="NCBIfam" id="TIGR00268">
    <property type="entry name" value="ATP-dependent sacrificial sulfur transferase LarE"/>
    <property type="match status" value="1"/>
</dbReference>
<sequence>MDEKAVDAKYARLLDIIGKCGSALIAFSGGVDSSFLAAAACAALGGRVVLATAVSETFPRHEREVSKNFARELKAEQIFIESSELDIEEFRKNPKNRCYYCKKELFTKLIEKARELVLNKVFSGANFDDTGDYRPGLTAQRELGILSPLMEAGLTKIEIRYLSKKMGISSWNRPQMACLTSRFPYGVEFEREKFTAVEACEEYLRGMGFSQYRVRVHGELARIEIETGEFGELVKNREKIAEEFKKNGFTFITLDIEGFRSGSFNL</sequence>
<comment type="caution">
    <text evidence="2">The sequence shown here is derived from an EMBL/GenBank/DDBJ whole genome shotgun (WGS) entry which is preliminary data.</text>
</comment>
<protein>
    <submittedName>
        <fullName evidence="2">TIGR00268 family protein</fullName>
    </submittedName>
</protein>
<dbReference type="InterPro" id="IPR052188">
    <property type="entry name" value="Ni-pincer_cofactor_biosynth"/>
</dbReference>
<evidence type="ECO:0000313" key="2">
    <source>
        <dbReference type="EMBL" id="OGM00814.1"/>
    </source>
</evidence>
<organism evidence="2 3">
    <name type="scientific">Candidatus Wallbacteria bacterium GWC2_49_35</name>
    <dbReference type="NCBI Taxonomy" id="1817813"/>
    <lineage>
        <taxon>Bacteria</taxon>
        <taxon>Candidatus Walliibacteriota</taxon>
    </lineage>
</organism>
<evidence type="ECO:0000256" key="1">
    <source>
        <dbReference type="PIRSR" id="PIRSR006661-1"/>
    </source>
</evidence>
<proteinExistence type="predicted"/>
<feature type="active site" description="Nucleophile and sulfur donor" evidence="1">
    <location>
        <position position="178"/>
    </location>
</feature>
<dbReference type="GO" id="GO:0016783">
    <property type="term" value="F:sulfurtransferase activity"/>
    <property type="evidence" value="ECO:0007669"/>
    <property type="project" value="InterPro"/>
</dbReference>
<accession>A0A1F7WDB4</accession>
<dbReference type="AlphaFoldDB" id="A0A1F7WDB4"/>
<dbReference type="CDD" id="cd01990">
    <property type="entry name" value="LarE-like"/>
    <property type="match status" value="1"/>
</dbReference>
<dbReference type="Proteomes" id="UP000178735">
    <property type="component" value="Unassembled WGS sequence"/>
</dbReference>
<dbReference type="InterPro" id="IPR005232">
    <property type="entry name" value="LarE"/>
</dbReference>
<dbReference type="PANTHER" id="PTHR43169:SF2">
    <property type="entry name" value="NAD_GMP SYNTHASE DOMAIN-CONTAINING PROTEIN"/>
    <property type="match status" value="1"/>
</dbReference>